<protein>
    <submittedName>
        <fullName evidence="10">DHA2 family efflux MFS transporter permease subunit</fullName>
    </submittedName>
</protein>
<reference evidence="10" key="1">
    <citation type="submission" date="2022-11" db="EMBL/GenBank/DDBJ databases">
        <title>Hoeflea poritis sp. nov., isolated from scleractinian coral Porites lutea.</title>
        <authorList>
            <person name="Zhang G."/>
            <person name="Wei Q."/>
            <person name="Cai L."/>
        </authorList>
    </citation>
    <scope>NUCLEOTIDE SEQUENCE</scope>
    <source>
        <strain evidence="10">E7-10</strain>
    </source>
</reference>
<evidence type="ECO:0000256" key="5">
    <source>
        <dbReference type="ARBA" id="ARBA00022692"/>
    </source>
</evidence>
<sequence length="459" mass="48934">MLIVNENNRKWWLLTAMSGGLGLVLFDETVVGVALPVIRSELGMSEIASHWVVNAYLLVFAGLVAIGGRMGDLFSLKPLFLAGTALFGLSSVAAGFAPNTETLIIARGIQGIGAAIVFPLSLSIITLIFPPEQRGLALGLNGTIGTVFLALGPFVGGLFADFLSWRWIFWINPFLTAAMIFIVVRAWGDVEERKDERPLDIPGVVLLCAGLGLVVFALMQAPDFGWSNPVTIIPLAVGIVASALFVVHELRNRAPLIDLELFASSTFAASNAIIFLAQFMKVCTFVFGALYFQAKLGMSPFVAGLAILPLVVLQPFLAAPTGMIVDRYGTRLPSVIGVAIALVSVLWFTLAIPGQLYWSILPAFLLWSVAMPFLFIGPQKAVMGSVRPENRGQAGGIVMTGQMLGGTIGMAVASAIFSTTQNYQAIFRAVTALTLVTLVYVWLALGADEAGSGIEARPE</sequence>
<comment type="subcellular location">
    <subcellularLocation>
        <location evidence="1">Cell membrane</location>
        <topology evidence="1">Multi-pass membrane protein</topology>
    </subcellularLocation>
</comment>
<feature type="transmembrane region" description="Helical" evidence="8">
    <location>
        <begin position="298"/>
        <end position="319"/>
    </location>
</feature>
<comment type="caution">
    <text evidence="10">The sequence shown here is derived from an EMBL/GenBank/DDBJ whole genome shotgun (WGS) entry which is preliminary data.</text>
</comment>
<feature type="transmembrane region" description="Helical" evidence="8">
    <location>
        <begin position="425"/>
        <end position="445"/>
    </location>
</feature>
<evidence type="ECO:0000259" key="9">
    <source>
        <dbReference type="PROSITE" id="PS50850"/>
    </source>
</evidence>
<feature type="transmembrane region" description="Helical" evidence="8">
    <location>
        <begin position="79"/>
        <end position="97"/>
    </location>
</feature>
<evidence type="ECO:0000256" key="2">
    <source>
        <dbReference type="ARBA" id="ARBA00008537"/>
    </source>
</evidence>
<feature type="transmembrane region" description="Helical" evidence="8">
    <location>
        <begin position="136"/>
        <end position="155"/>
    </location>
</feature>
<gene>
    <name evidence="10" type="ORF">OOZ53_23130</name>
</gene>
<feature type="transmembrane region" description="Helical" evidence="8">
    <location>
        <begin position="47"/>
        <end position="67"/>
    </location>
</feature>
<dbReference type="PROSITE" id="PS50850">
    <property type="entry name" value="MFS"/>
    <property type="match status" value="1"/>
</dbReference>
<feature type="transmembrane region" description="Helical" evidence="8">
    <location>
        <begin position="331"/>
        <end position="350"/>
    </location>
</feature>
<dbReference type="PANTHER" id="PTHR42718:SF9">
    <property type="entry name" value="MAJOR FACILITATOR SUPERFAMILY MULTIDRUG TRANSPORTER MFSC"/>
    <property type="match status" value="1"/>
</dbReference>
<dbReference type="InterPro" id="IPR011701">
    <property type="entry name" value="MFS"/>
</dbReference>
<feature type="transmembrane region" description="Helical" evidence="8">
    <location>
        <begin position="226"/>
        <end position="247"/>
    </location>
</feature>
<feature type="transmembrane region" description="Helical" evidence="8">
    <location>
        <begin position="109"/>
        <end position="129"/>
    </location>
</feature>
<dbReference type="InterPro" id="IPR020846">
    <property type="entry name" value="MFS_dom"/>
</dbReference>
<dbReference type="RefSeq" id="WP_271092123.1">
    <property type="nucleotide sequence ID" value="NZ_JAPJZH010000020.1"/>
</dbReference>
<keyword evidence="6 8" id="KW-1133">Transmembrane helix</keyword>
<dbReference type="NCBIfam" id="TIGR00711">
    <property type="entry name" value="efflux_EmrB"/>
    <property type="match status" value="1"/>
</dbReference>
<dbReference type="PANTHER" id="PTHR42718">
    <property type="entry name" value="MAJOR FACILITATOR SUPERFAMILY MULTIDRUG TRANSPORTER MFSC"/>
    <property type="match status" value="1"/>
</dbReference>
<keyword evidence="3" id="KW-0813">Transport</keyword>
<evidence type="ECO:0000256" key="3">
    <source>
        <dbReference type="ARBA" id="ARBA00022448"/>
    </source>
</evidence>
<keyword evidence="11" id="KW-1185">Reference proteome</keyword>
<evidence type="ECO:0000256" key="4">
    <source>
        <dbReference type="ARBA" id="ARBA00022475"/>
    </source>
</evidence>
<feature type="transmembrane region" description="Helical" evidence="8">
    <location>
        <begin position="12"/>
        <end position="35"/>
    </location>
</feature>
<keyword evidence="7 8" id="KW-0472">Membrane</keyword>
<evidence type="ECO:0000313" key="10">
    <source>
        <dbReference type="EMBL" id="MDA4848270.1"/>
    </source>
</evidence>
<proteinExistence type="inferred from homology"/>
<evidence type="ECO:0000256" key="6">
    <source>
        <dbReference type="ARBA" id="ARBA00022989"/>
    </source>
</evidence>
<evidence type="ECO:0000256" key="1">
    <source>
        <dbReference type="ARBA" id="ARBA00004651"/>
    </source>
</evidence>
<dbReference type="SUPFAM" id="SSF103473">
    <property type="entry name" value="MFS general substrate transporter"/>
    <property type="match status" value="1"/>
</dbReference>
<evidence type="ECO:0000256" key="7">
    <source>
        <dbReference type="ARBA" id="ARBA00023136"/>
    </source>
</evidence>
<dbReference type="Pfam" id="PF07690">
    <property type="entry name" value="MFS_1"/>
    <property type="match status" value="1"/>
</dbReference>
<dbReference type="Gene3D" id="1.20.1250.20">
    <property type="entry name" value="MFS general substrate transporter like domains"/>
    <property type="match status" value="1"/>
</dbReference>
<keyword evidence="5 8" id="KW-0812">Transmembrane</keyword>
<feature type="transmembrane region" description="Helical" evidence="8">
    <location>
        <begin position="268"/>
        <end position="292"/>
    </location>
</feature>
<dbReference type="Proteomes" id="UP001148313">
    <property type="component" value="Unassembled WGS sequence"/>
</dbReference>
<dbReference type="InterPro" id="IPR036259">
    <property type="entry name" value="MFS_trans_sf"/>
</dbReference>
<feature type="transmembrane region" description="Helical" evidence="8">
    <location>
        <begin position="356"/>
        <end position="376"/>
    </location>
</feature>
<name>A0ABT4VU84_9HYPH</name>
<organism evidence="10 11">
    <name type="scientific">Hoeflea poritis</name>
    <dbReference type="NCBI Taxonomy" id="2993659"/>
    <lineage>
        <taxon>Bacteria</taxon>
        <taxon>Pseudomonadati</taxon>
        <taxon>Pseudomonadota</taxon>
        <taxon>Alphaproteobacteria</taxon>
        <taxon>Hyphomicrobiales</taxon>
        <taxon>Rhizobiaceae</taxon>
        <taxon>Hoeflea</taxon>
    </lineage>
</organism>
<accession>A0ABT4VU84</accession>
<feature type="transmembrane region" description="Helical" evidence="8">
    <location>
        <begin position="397"/>
        <end position="419"/>
    </location>
</feature>
<dbReference type="CDD" id="cd17321">
    <property type="entry name" value="MFS_MMR_MDR_like"/>
    <property type="match status" value="1"/>
</dbReference>
<dbReference type="EMBL" id="JAPJZH010000020">
    <property type="protein sequence ID" value="MDA4848270.1"/>
    <property type="molecule type" value="Genomic_DNA"/>
</dbReference>
<dbReference type="Gene3D" id="1.20.1720.10">
    <property type="entry name" value="Multidrug resistance protein D"/>
    <property type="match status" value="1"/>
</dbReference>
<feature type="domain" description="Major facilitator superfamily (MFS) profile" evidence="9">
    <location>
        <begin position="13"/>
        <end position="449"/>
    </location>
</feature>
<keyword evidence="4" id="KW-1003">Cell membrane</keyword>
<dbReference type="InterPro" id="IPR004638">
    <property type="entry name" value="EmrB-like"/>
</dbReference>
<feature type="transmembrane region" description="Helical" evidence="8">
    <location>
        <begin position="199"/>
        <end position="220"/>
    </location>
</feature>
<comment type="similarity">
    <text evidence="2">Belongs to the major facilitator superfamily. EmrB family.</text>
</comment>
<evidence type="ECO:0000256" key="8">
    <source>
        <dbReference type="SAM" id="Phobius"/>
    </source>
</evidence>
<feature type="transmembrane region" description="Helical" evidence="8">
    <location>
        <begin position="167"/>
        <end position="187"/>
    </location>
</feature>
<evidence type="ECO:0000313" key="11">
    <source>
        <dbReference type="Proteomes" id="UP001148313"/>
    </source>
</evidence>